<dbReference type="Gene3D" id="3.10.105.10">
    <property type="entry name" value="Dipeptide-binding Protein, Domain 3"/>
    <property type="match status" value="1"/>
</dbReference>
<keyword evidence="2" id="KW-0813">Transport</keyword>
<dbReference type="PANTHER" id="PTHR30290:SF9">
    <property type="entry name" value="OLIGOPEPTIDE-BINDING PROTEIN APPA"/>
    <property type="match status" value="1"/>
</dbReference>
<evidence type="ECO:0000259" key="5">
    <source>
        <dbReference type="Pfam" id="PF00496"/>
    </source>
</evidence>
<dbReference type="AlphaFoldDB" id="A0A2G1WHD2"/>
<protein>
    <submittedName>
        <fullName evidence="6">ABC transporter substrate-binding protein</fullName>
    </submittedName>
</protein>
<dbReference type="Gene3D" id="3.40.190.10">
    <property type="entry name" value="Periplasmic binding protein-like II"/>
    <property type="match status" value="1"/>
</dbReference>
<dbReference type="InterPro" id="IPR039424">
    <property type="entry name" value="SBP_5"/>
</dbReference>
<sequence>MPDPKSGEAVESTKRRRLLGLLGGGAAVSLAGCSDQEPSDGGDGSDGSDGSDGMDGDDGEDGEDEPQRTNADKAQAAWERAVANPLPEDEELRKEAYIEMEEAVRDDAAVIPLFHSFTERFWYDYVDVPVSGALGAHWQQYNTTTVEGQSELNLVNDTFDELDPIMSTDTASSRVITQLYENLTAFPNGVPVIENQLMSEYEVSEDGTTWTFTLRDDVQFHDGSQMTAQDVKYSWRRTVESENSERASFTLNQPVGLGIDAETDDDGNVVADSLAIEVIDDRTIEIQLVGPNPDVLDVIAYSSFSVIPQGYVGDIEGYDGEVTHQEFSTEVANGTGPFELDAFNVDEDVTVVRNDDYYGEVASVDAVNWEIIEDSQAAWTYALEQNADIFSVPTFAYEADAIDAEADDRGRQVGTYGPAGELNEEVNYVGVSEISTYYFAFNVSNTQRAARQAIAYVMNKDQIVQEVFAGRGTPAYSFLPPAIWPTGNDGYNQFLDAYPYSLGESDIEGARSVLDEAGITTDDPVDMTLTTYESQVFQTAGELVRDLISGTGVNLSLESSQFSTLQSRGEDGDLEMYSLGWIWSWPAVPYGMFQLEPLNTDTSSMPGETNGFYLDWQTRLEEEAE</sequence>
<dbReference type="CDD" id="cd00995">
    <property type="entry name" value="PBP2_NikA_DppA_OppA_like"/>
    <property type="match status" value="1"/>
</dbReference>
<comment type="similarity">
    <text evidence="1">Belongs to the bacterial solute-binding protein 5 family.</text>
</comment>
<dbReference type="SUPFAM" id="SSF53850">
    <property type="entry name" value="Periplasmic binding protein-like II"/>
    <property type="match status" value="1"/>
</dbReference>
<keyword evidence="3" id="KW-0732">Signal</keyword>
<evidence type="ECO:0000256" key="3">
    <source>
        <dbReference type="ARBA" id="ARBA00022729"/>
    </source>
</evidence>
<dbReference type="GO" id="GO:1904680">
    <property type="term" value="F:peptide transmembrane transporter activity"/>
    <property type="evidence" value="ECO:0007669"/>
    <property type="project" value="TreeGrafter"/>
</dbReference>
<dbReference type="GO" id="GO:0015833">
    <property type="term" value="P:peptide transport"/>
    <property type="evidence" value="ECO:0007669"/>
    <property type="project" value="TreeGrafter"/>
</dbReference>
<evidence type="ECO:0000256" key="1">
    <source>
        <dbReference type="ARBA" id="ARBA00005695"/>
    </source>
</evidence>
<feature type="domain" description="Solute-binding protein family 5" evidence="5">
    <location>
        <begin position="193"/>
        <end position="593"/>
    </location>
</feature>
<feature type="region of interest" description="Disordered" evidence="4">
    <location>
        <begin position="29"/>
        <end position="75"/>
    </location>
</feature>
<keyword evidence="7" id="KW-1185">Reference proteome</keyword>
<dbReference type="InterPro" id="IPR000914">
    <property type="entry name" value="SBP_5_dom"/>
</dbReference>
<gene>
    <name evidence="6" type="ORF">DJ69_11720</name>
</gene>
<evidence type="ECO:0000256" key="4">
    <source>
        <dbReference type="SAM" id="MobiDB-lite"/>
    </source>
</evidence>
<proteinExistence type="inferred from homology"/>
<reference evidence="6 7" key="1">
    <citation type="journal article" date="2014" name="Front. Microbiol.">
        <title>Population and genomic analysis of the genus Halorubrum.</title>
        <authorList>
            <person name="Fullmer M.S."/>
            <person name="Soucy S.M."/>
            <person name="Swithers K.S."/>
            <person name="Makkay A.M."/>
            <person name="Wheeler R."/>
            <person name="Ventosa A."/>
            <person name="Gogarten J.P."/>
            <person name="Papke R.T."/>
        </authorList>
    </citation>
    <scope>NUCLEOTIDE SEQUENCE [LARGE SCALE GENOMIC DNA]</scope>
    <source>
        <strain evidence="6 7">C49</strain>
    </source>
</reference>
<feature type="compositionally biased region" description="Acidic residues" evidence="4">
    <location>
        <begin position="52"/>
        <end position="64"/>
    </location>
</feature>
<evidence type="ECO:0000256" key="2">
    <source>
        <dbReference type="ARBA" id="ARBA00022448"/>
    </source>
</evidence>
<comment type="caution">
    <text evidence="6">The sequence shown here is derived from an EMBL/GenBank/DDBJ whole genome shotgun (WGS) entry which is preliminary data.</text>
</comment>
<evidence type="ECO:0000313" key="6">
    <source>
        <dbReference type="EMBL" id="PHQ38394.1"/>
    </source>
</evidence>
<dbReference type="Pfam" id="PF00496">
    <property type="entry name" value="SBP_bac_5"/>
    <property type="match status" value="1"/>
</dbReference>
<dbReference type="RefSeq" id="WP_099255792.1">
    <property type="nucleotide sequence ID" value="NZ_NHOA01000104.1"/>
</dbReference>
<dbReference type="EMBL" id="NHOA01000104">
    <property type="protein sequence ID" value="PHQ38394.1"/>
    <property type="molecule type" value="Genomic_DNA"/>
</dbReference>
<dbReference type="PROSITE" id="PS51257">
    <property type="entry name" value="PROKAR_LIPOPROTEIN"/>
    <property type="match status" value="1"/>
</dbReference>
<dbReference type="Proteomes" id="UP000222824">
    <property type="component" value="Unassembled WGS sequence"/>
</dbReference>
<name>A0A2G1WHD2_9EURY</name>
<dbReference type="PANTHER" id="PTHR30290">
    <property type="entry name" value="PERIPLASMIC BINDING COMPONENT OF ABC TRANSPORTER"/>
    <property type="match status" value="1"/>
</dbReference>
<accession>A0A2G1WHD2</accession>
<organism evidence="6 7">
    <name type="scientific">Halorubrum persicum</name>
    <dbReference type="NCBI Taxonomy" id="1383844"/>
    <lineage>
        <taxon>Archaea</taxon>
        <taxon>Methanobacteriati</taxon>
        <taxon>Methanobacteriota</taxon>
        <taxon>Stenosarchaea group</taxon>
        <taxon>Halobacteria</taxon>
        <taxon>Halobacteriales</taxon>
        <taxon>Haloferacaceae</taxon>
        <taxon>Halorubrum</taxon>
    </lineage>
</organism>
<evidence type="ECO:0000313" key="7">
    <source>
        <dbReference type="Proteomes" id="UP000222824"/>
    </source>
</evidence>